<dbReference type="Gene3D" id="3.40.390.10">
    <property type="entry name" value="Collagenase (Catalytic Domain)"/>
    <property type="match status" value="1"/>
</dbReference>
<dbReference type="Pfam" id="PF18962">
    <property type="entry name" value="Por_Secre_tail"/>
    <property type="match status" value="1"/>
</dbReference>
<feature type="signal peptide" evidence="2">
    <location>
        <begin position="1"/>
        <end position="19"/>
    </location>
</feature>
<feature type="chain" id="PRO_5044656265" evidence="2">
    <location>
        <begin position="20"/>
        <end position="978"/>
    </location>
</feature>
<reference evidence="7" key="3">
    <citation type="submission" date="2020-07" db="EMBL/GenBank/DDBJ databases">
        <title>Flavobacterium sp. xlx-214.</title>
        <authorList>
            <person name="Yang C."/>
        </authorList>
    </citation>
    <scope>NUCLEOTIDE SEQUENCE [LARGE SCALE GENOMIC DNA]</scope>
    <source>
        <strain evidence="7">CX-624</strain>
    </source>
</reference>
<reference evidence="5" key="1">
    <citation type="submission" date="2020-07" db="EMBL/GenBank/DDBJ databases">
        <title>Chryseobacterium sp. CX-624.</title>
        <authorList>
            <person name="Yang C."/>
        </authorList>
    </citation>
    <scope>NUCLEOTIDE SEQUENCE</scope>
    <source>
        <strain evidence="5">CX-624</strain>
    </source>
</reference>
<dbReference type="NCBIfam" id="TIGR04183">
    <property type="entry name" value="Por_Secre_tail"/>
    <property type="match status" value="1"/>
</dbReference>
<evidence type="ECO:0000256" key="2">
    <source>
        <dbReference type="SAM" id="SignalP"/>
    </source>
</evidence>
<evidence type="ECO:0000313" key="5">
    <source>
        <dbReference type="EMBL" id="QMS99513.1"/>
    </source>
</evidence>
<accession>A0A7D7LVC1</accession>
<dbReference type="SUPFAM" id="SSF49265">
    <property type="entry name" value="Fibronectin type III"/>
    <property type="match status" value="1"/>
</dbReference>
<dbReference type="PROSITE" id="PS50853">
    <property type="entry name" value="FN3"/>
    <property type="match status" value="1"/>
</dbReference>
<dbReference type="InterPro" id="IPR013783">
    <property type="entry name" value="Ig-like_fold"/>
</dbReference>
<dbReference type="InterPro" id="IPR026444">
    <property type="entry name" value="Secre_tail"/>
</dbReference>
<dbReference type="InterPro" id="IPR045474">
    <property type="entry name" value="GEVED"/>
</dbReference>
<reference evidence="6" key="2">
    <citation type="submission" date="2020-07" db="EMBL/GenBank/DDBJ databases">
        <title>Chryseobacterium sp.cx-624.</title>
        <authorList>
            <person name="Yang C."/>
        </authorList>
    </citation>
    <scope>NUCLEOTIDE SEQUENCE [LARGE SCALE GENOMIC DNA]</scope>
    <source>
        <strain evidence="6">cx-624</strain>
    </source>
</reference>
<keyword evidence="7" id="KW-1185">Reference proteome</keyword>
<name>A0A7D7LVC1_9FLAO</name>
<sequence length="978" mass="103999">MKKLFTFLILLGLSSGTFAQWKKAPPKGDRVINASVREEFYVLNLQQIKAQLANAEESGNYASPVVISIPVLGGKTERFNVYSAPVVVKELADQYGLGSYAGVGIDDPSKLIRFSVAGDDFQSSIESNGYYQFITPADKSKSLFKVHPKTGKSGDGSFLCTTEESPMVKKQMEQMFSSATSFAHNPADFSKTSDKKFRTLRLALSTTAEYTNFFGGVSQALAQMNATLTRVNFVFEKDLALRLLLQNYPQLIYTNPAGDPYDAWNAPAPGGMDAWNGQLQQTLTNVVGNANYDIGHLFGSNGGGGNAGCIGCICVNPTIAQPNGKGSAYTSPGSGQPMGDSFDIDYVAHEMGHQLAGTHTFTHQIQGGGSSMEPGSGSTIMGYAGITNQNVQNNSDPYFHAISIQQIQNNLMSKTCDVETNITNNPPVIQALPSYTIPKGTAFALTAVATDPENNPMTYTWEQFDNGSTATTAANLGNNTTGPSFRSMPPTASPTRYFPRLSSVLAGVLNNSNNLWEAVSTVARPQTFRVTVRDNHPVSNQQQTQFAQQSVAVGDAGPFRVTSVSGFNNTAGPLTWDVATTNAAPYNVANVKIDYTTNNGNTWVTLLASTSNDGSENVVFTGIPTGSNVIVRVSAIDNVFYAVGSLLVGPLAACDGTAPTGVSVSGVTGSGATVTWTAMNGATYEIRYRIVGSPTWITVTSSNPMVTLSGLQQNSNYEVQVNATCSGTPGPFSPSVAFSTTTVTYCPAASQNAQFEYISNVTLANVNNTSSASLYTNYTATPALQINVVQGNTYTLSVTKSWLSGGADFDAVSTWIDFNMNGTFEDSERIMTSPVSTTSVVTSNFTVPTTAVIGQPLRMRVINIFAGASNAGAILTNPCANPGYGEVEDYNVVVTGSMATSEVQDSGVKIYPNPATDVLNITKVSDRAVYQIHNMAGQLVSGGQIKRNQVNVSGLTIGNYIISVTDGDFKTSMKFIKK</sequence>
<dbReference type="InterPro" id="IPR003961">
    <property type="entry name" value="FN3_dom"/>
</dbReference>
<evidence type="ECO:0000259" key="3">
    <source>
        <dbReference type="PROSITE" id="PS50853"/>
    </source>
</evidence>
<dbReference type="AlphaFoldDB" id="A0A7D7LVC1"/>
<evidence type="ECO:0000313" key="7">
    <source>
        <dbReference type="Proteomes" id="UP000539710"/>
    </source>
</evidence>
<gene>
    <name evidence="5" type="ORF">H1R16_05835</name>
    <name evidence="4" type="ORF">H2507_12045</name>
</gene>
<dbReference type="EMBL" id="JACEUX010000005">
    <property type="protein sequence ID" value="MBA5247892.1"/>
    <property type="molecule type" value="Genomic_DNA"/>
</dbReference>
<dbReference type="CDD" id="cd00063">
    <property type="entry name" value="FN3"/>
    <property type="match status" value="1"/>
</dbReference>
<evidence type="ECO:0000256" key="1">
    <source>
        <dbReference type="ARBA" id="ARBA00022729"/>
    </source>
</evidence>
<dbReference type="Gene3D" id="2.60.40.10">
    <property type="entry name" value="Immunoglobulins"/>
    <property type="match status" value="2"/>
</dbReference>
<dbReference type="InterPro" id="IPR036116">
    <property type="entry name" value="FN3_sf"/>
</dbReference>
<dbReference type="Proteomes" id="UP000539710">
    <property type="component" value="Unassembled WGS sequence"/>
</dbReference>
<dbReference type="Proteomes" id="UP000515349">
    <property type="component" value="Chromosome"/>
</dbReference>
<dbReference type="KEGG" id="cbau:H1R16_05835"/>
<keyword evidence="1 2" id="KW-0732">Signal</keyword>
<evidence type="ECO:0000313" key="6">
    <source>
        <dbReference type="Proteomes" id="UP000515349"/>
    </source>
</evidence>
<feature type="domain" description="Fibronectin type-III" evidence="3">
    <location>
        <begin position="658"/>
        <end position="744"/>
    </location>
</feature>
<dbReference type="EMBL" id="CP059472">
    <property type="protein sequence ID" value="QMS99513.1"/>
    <property type="molecule type" value="Genomic_DNA"/>
</dbReference>
<proteinExistence type="predicted"/>
<evidence type="ECO:0000313" key="4">
    <source>
        <dbReference type="EMBL" id="MBA5247892.1"/>
    </source>
</evidence>
<dbReference type="SMART" id="SM00060">
    <property type="entry name" value="FN3"/>
    <property type="match status" value="1"/>
</dbReference>
<dbReference type="GO" id="GO:0008237">
    <property type="term" value="F:metallopeptidase activity"/>
    <property type="evidence" value="ECO:0007669"/>
    <property type="project" value="InterPro"/>
</dbReference>
<dbReference type="InterPro" id="IPR024079">
    <property type="entry name" value="MetalloPept_cat_dom_sf"/>
</dbReference>
<dbReference type="RefSeq" id="WP_181887987.1">
    <property type="nucleotide sequence ID" value="NZ_CP059472.1"/>
</dbReference>
<dbReference type="Pfam" id="PF00041">
    <property type="entry name" value="fn3"/>
    <property type="match status" value="1"/>
</dbReference>
<protein>
    <submittedName>
        <fullName evidence="5">Fibronectin type III domain-containing protein</fullName>
    </submittedName>
</protein>
<dbReference type="SUPFAM" id="SSF55486">
    <property type="entry name" value="Metalloproteases ('zincins'), catalytic domain"/>
    <property type="match status" value="1"/>
</dbReference>
<dbReference type="Pfam" id="PF13583">
    <property type="entry name" value="Reprolysin_4"/>
    <property type="match status" value="1"/>
</dbReference>
<organism evidence="5 6">
    <name type="scientific">Marnyiella aurantia</name>
    <dbReference type="NCBI Taxonomy" id="2758037"/>
    <lineage>
        <taxon>Bacteria</taxon>
        <taxon>Pseudomonadati</taxon>
        <taxon>Bacteroidota</taxon>
        <taxon>Flavobacteriia</taxon>
        <taxon>Flavobacteriales</taxon>
        <taxon>Weeksellaceae</taxon>
        <taxon>Marnyiella</taxon>
    </lineage>
</organism>
<reference evidence="4" key="4">
    <citation type="submission" date="2020-07" db="EMBL/GenBank/DDBJ databases">
        <authorList>
            <person name="Yang C."/>
        </authorList>
    </citation>
    <scope>NUCLEOTIDE SEQUENCE</scope>
    <source>
        <strain evidence="4">Cx-624</strain>
    </source>
</reference>
<dbReference type="Pfam" id="PF20009">
    <property type="entry name" value="GEVED"/>
    <property type="match status" value="1"/>
</dbReference>